<dbReference type="AlphaFoldDB" id="A0A920CZ37"/>
<dbReference type="EC" id="2.5.1.3" evidence="9"/>
<organism evidence="13 14">
    <name type="scientific">Paenibacillus montaniterrae</name>
    <dbReference type="NCBI Taxonomy" id="429341"/>
    <lineage>
        <taxon>Bacteria</taxon>
        <taxon>Bacillati</taxon>
        <taxon>Bacillota</taxon>
        <taxon>Bacilli</taxon>
        <taxon>Bacillales</taxon>
        <taxon>Paenibacillaceae</taxon>
        <taxon>Paenibacillus</taxon>
    </lineage>
</organism>
<comment type="function">
    <text evidence="9">Condenses 4-methyl-5-(beta-hydroxyethyl)thiazole monophosphate (THZ-P) and 2-methyl-4-amino-5-hydroxymethyl pyrimidine pyrophosphate (HMP-PP) to form thiamine monophosphate (TMP).</text>
</comment>
<dbReference type="InterPro" id="IPR034291">
    <property type="entry name" value="TMP_synthase"/>
</dbReference>
<evidence type="ECO:0000256" key="8">
    <source>
        <dbReference type="ARBA" id="ARBA00047883"/>
    </source>
</evidence>
<dbReference type="Pfam" id="PF02581">
    <property type="entry name" value="TMP-TENI"/>
    <property type="match status" value="1"/>
</dbReference>
<feature type="binding site" evidence="9">
    <location>
        <begin position="40"/>
        <end position="44"/>
    </location>
    <ligand>
        <name>4-amino-2-methyl-5-(diphosphooxymethyl)pyrimidine</name>
        <dbReference type="ChEBI" id="CHEBI:57841"/>
    </ligand>
</feature>
<dbReference type="PANTHER" id="PTHR20857">
    <property type="entry name" value="THIAMINE-PHOSPHATE PYROPHOSPHORYLASE"/>
    <property type="match status" value="1"/>
</dbReference>
<dbReference type="NCBIfam" id="TIGR00693">
    <property type="entry name" value="thiE"/>
    <property type="match status" value="1"/>
</dbReference>
<keyword evidence="5 9" id="KW-0784">Thiamine biosynthesis</keyword>
<comment type="caution">
    <text evidence="13">The sequence shown here is derived from an EMBL/GenBank/DDBJ whole genome shotgun (WGS) entry which is preliminary data.</text>
</comment>
<keyword evidence="14" id="KW-1185">Reference proteome</keyword>
<dbReference type="InterPro" id="IPR036206">
    <property type="entry name" value="ThiamineP_synth_sf"/>
</dbReference>
<feature type="binding site" evidence="9">
    <location>
        <position position="113"/>
    </location>
    <ligand>
        <name>4-amino-2-methyl-5-(diphosphooxymethyl)pyrimidine</name>
        <dbReference type="ChEBI" id="CHEBI:57841"/>
    </ligand>
</feature>
<dbReference type="GO" id="GO:0009228">
    <property type="term" value="P:thiamine biosynthetic process"/>
    <property type="evidence" value="ECO:0007669"/>
    <property type="project" value="UniProtKB-KW"/>
</dbReference>
<keyword evidence="3 9" id="KW-0479">Metal-binding</keyword>
<feature type="domain" description="Thiamine phosphate synthase/TenI" evidence="12">
    <location>
        <begin position="9"/>
        <end position="193"/>
    </location>
</feature>
<protein>
    <recommendedName>
        <fullName evidence="9">Thiamine-phosphate synthase</fullName>
        <shortName evidence="9">TP synthase</shortName>
        <shortName evidence="9">TPS</shortName>
        <ecNumber evidence="9">2.5.1.3</ecNumber>
    </recommendedName>
    <alternativeName>
        <fullName evidence="9">Thiamine-phosphate pyrophosphorylase</fullName>
        <shortName evidence="9">TMP pyrophosphorylase</shortName>
        <shortName evidence="9">TMP-PPase</shortName>
    </alternativeName>
</protein>
<comment type="cofactor">
    <cofactor evidence="9">
        <name>Mg(2+)</name>
        <dbReference type="ChEBI" id="CHEBI:18420"/>
    </cofactor>
    <text evidence="9">Binds 1 Mg(2+) ion per subunit.</text>
</comment>
<dbReference type="EMBL" id="BOSE01000009">
    <property type="protein sequence ID" value="GIP18501.1"/>
    <property type="molecule type" value="Genomic_DNA"/>
</dbReference>
<keyword evidence="4 9" id="KW-0460">Magnesium</keyword>
<dbReference type="GO" id="GO:0000287">
    <property type="term" value="F:magnesium ion binding"/>
    <property type="evidence" value="ECO:0007669"/>
    <property type="project" value="UniProtKB-UniRule"/>
</dbReference>
<comment type="similarity">
    <text evidence="9 10">Belongs to the thiamine-phosphate synthase family.</text>
</comment>
<feature type="binding site" evidence="9">
    <location>
        <position position="75"/>
    </location>
    <ligand>
        <name>4-amino-2-methyl-5-(diphosphooxymethyl)pyrimidine</name>
        <dbReference type="ChEBI" id="CHEBI:57841"/>
    </ligand>
</feature>
<accession>A0A920CZ37</accession>
<reference evidence="13" key="1">
    <citation type="submission" date="2021-03" db="EMBL/GenBank/DDBJ databases">
        <title>Antimicrobial resistance genes in bacteria isolated from Japanese honey, and their potential for conferring macrolide and lincosamide resistance in the American foulbrood pathogen Paenibacillus larvae.</title>
        <authorList>
            <person name="Okamoto M."/>
            <person name="Kumagai M."/>
            <person name="Kanamori H."/>
            <person name="Takamatsu D."/>
        </authorList>
    </citation>
    <scope>NUCLEOTIDE SEQUENCE</scope>
    <source>
        <strain evidence="13">J40TS1</strain>
    </source>
</reference>
<proteinExistence type="inferred from homology"/>
<evidence type="ECO:0000256" key="4">
    <source>
        <dbReference type="ARBA" id="ARBA00022842"/>
    </source>
</evidence>
<comment type="catalytic activity">
    <reaction evidence="6 9 10">
        <text>4-methyl-5-(2-phosphooxyethyl)-thiazole + 4-amino-2-methyl-5-(diphosphooxymethyl)pyrimidine + H(+) = thiamine phosphate + diphosphate</text>
        <dbReference type="Rhea" id="RHEA:22328"/>
        <dbReference type="ChEBI" id="CHEBI:15378"/>
        <dbReference type="ChEBI" id="CHEBI:33019"/>
        <dbReference type="ChEBI" id="CHEBI:37575"/>
        <dbReference type="ChEBI" id="CHEBI:57841"/>
        <dbReference type="ChEBI" id="CHEBI:58296"/>
        <dbReference type="EC" id="2.5.1.3"/>
    </reaction>
</comment>
<keyword evidence="2 9" id="KW-0808">Transferase</keyword>
<feature type="binding site" evidence="9">
    <location>
        <position position="95"/>
    </location>
    <ligand>
        <name>Mg(2+)</name>
        <dbReference type="ChEBI" id="CHEBI:18420"/>
    </ligand>
</feature>
<sequence>MLKAEQLAVYFVMGSINCKGMQTPLQVLEDALQAGITIFQLREKGKGALQGAELEQFARQCQSLCRQYSVPFIVNDDIDLALKLGADGVHVGQEDEALLEVKQKLPHAIIGVSVHTEQEMQQAVAGGANYVGIGPIYATSSKEDARPAAGVGFLQSMRQQYGNFPIVAIGGITGENAAIVKQAGADGVAVISELCQSNDRKRTVRLLCGAEG</sequence>
<dbReference type="GO" id="GO:0005737">
    <property type="term" value="C:cytoplasm"/>
    <property type="evidence" value="ECO:0007669"/>
    <property type="project" value="TreeGrafter"/>
</dbReference>
<evidence type="ECO:0000256" key="11">
    <source>
        <dbReference type="RuleBase" id="RU004253"/>
    </source>
</evidence>
<name>A0A920CZ37_9BACL</name>
<evidence type="ECO:0000256" key="6">
    <source>
        <dbReference type="ARBA" id="ARBA00047334"/>
    </source>
</evidence>
<dbReference type="GO" id="GO:0009229">
    <property type="term" value="P:thiamine diphosphate biosynthetic process"/>
    <property type="evidence" value="ECO:0007669"/>
    <property type="project" value="UniProtKB-UniRule"/>
</dbReference>
<feature type="binding site" evidence="9">
    <location>
        <position position="142"/>
    </location>
    <ligand>
        <name>4-amino-2-methyl-5-(diphosphooxymethyl)pyrimidine</name>
        <dbReference type="ChEBI" id="CHEBI:57841"/>
    </ligand>
</feature>
<evidence type="ECO:0000313" key="13">
    <source>
        <dbReference type="EMBL" id="GIP18501.1"/>
    </source>
</evidence>
<feature type="binding site" evidence="9">
    <location>
        <begin position="139"/>
        <end position="141"/>
    </location>
    <ligand>
        <name>2-[(2R,5Z)-2-carboxy-4-methylthiazol-5(2H)-ylidene]ethyl phosphate</name>
        <dbReference type="ChEBI" id="CHEBI:62899"/>
    </ligand>
</feature>
<dbReference type="Gene3D" id="3.20.20.70">
    <property type="entry name" value="Aldolase class I"/>
    <property type="match status" value="1"/>
</dbReference>
<evidence type="ECO:0000256" key="7">
    <source>
        <dbReference type="ARBA" id="ARBA00047851"/>
    </source>
</evidence>
<evidence type="ECO:0000256" key="2">
    <source>
        <dbReference type="ARBA" id="ARBA00022679"/>
    </source>
</evidence>
<feature type="binding site" evidence="9">
    <location>
        <position position="171"/>
    </location>
    <ligand>
        <name>2-[(2R,5Z)-2-carboxy-4-methylthiazol-5(2H)-ylidene]ethyl phosphate</name>
        <dbReference type="ChEBI" id="CHEBI:62899"/>
    </ligand>
</feature>
<dbReference type="Proteomes" id="UP000683139">
    <property type="component" value="Unassembled WGS sequence"/>
</dbReference>
<evidence type="ECO:0000256" key="5">
    <source>
        <dbReference type="ARBA" id="ARBA00022977"/>
    </source>
</evidence>
<evidence type="ECO:0000256" key="9">
    <source>
        <dbReference type="HAMAP-Rule" id="MF_00097"/>
    </source>
</evidence>
<feature type="binding site" evidence="9">
    <location>
        <begin position="191"/>
        <end position="192"/>
    </location>
    <ligand>
        <name>2-[(2R,5Z)-2-carboxy-4-methylthiazol-5(2H)-ylidene]ethyl phosphate</name>
        <dbReference type="ChEBI" id="CHEBI:62899"/>
    </ligand>
</feature>
<comment type="catalytic activity">
    <reaction evidence="8 9 10">
        <text>2-[(2R,5Z)-2-carboxy-4-methylthiazol-5(2H)-ylidene]ethyl phosphate + 4-amino-2-methyl-5-(diphosphooxymethyl)pyrimidine + 2 H(+) = thiamine phosphate + CO2 + diphosphate</text>
        <dbReference type="Rhea" id="RHEA:47844"/>
        <dbReference type="ChEBI" id="CHEBI:15378"/>
        <dbReference type="ChEBI" id="CHEBI:16526"/>
        <dbReference type="ChEBI" id="CHEBI:33019"/>
        <dbReference type="ChEBI" id="CHEBI:37575"/>
        <dbReference type="ChEBI" id="CHEBI:57841"/>
        <dbReference type="ChEBI" id="CHEBI:62899"/>
        <dbReference type="EC" id="2.5.1.3"/>
    </reaction>
</comment>
<comment type="catalytic activity">
    <reaction evidence="7 9 10">
        <text>2-(2-carboxy-4-methylthiazol-5-yl)ethyl phosphate + 4-amino-2-methyl-5-(diphosphooxymethyl)pyrimidine + 2 H(+) = thiamine phosphate + CO2 + diphosphate</text>
        <dbReference type="Rhea" id="RHEA:47848"/>
        <dbReference type="ChEBI" id="CHEBI:15378"/>
        <dbReference type="ChEBI" id="CHEBI:16526"/>
        <dbReference type="ChEBI" id="CHEBI:33019"/>
        <dbReference type="ChEBI" id="CHEBI:37575"/>
        <dbReference type="ChEBI" id="CHEBI:57841"/>
        <dbReference type="ChEBI" id="CHEBI:62890"/>
        <dbReference type="EC" id="2.5.1.3"/>
    </reaction>
</comment>
<comment type="pathway">
    <text evidence="1 9 11">Cofactor biosynthesis; thiamine diphosphate biosynthesis; thiamine phosphate from 4-amino-2-methyl-5-diphosphomethylpyrimidine and 4-methyl-5-(2-phosphoethyl)-thiazole: step 1/1.</text>
</comment>
<evidence type="ECO:0000256" key="10">
    <source>
        <dbReference type="RuleBase" id="RU003826"/>
    </source>
</evidence>
<dbReference type="InterPro" id="IPR022998">
    <property type="entry name" value="ThiamineP_synth_TenI"/>
</dbReference>
<evidence type="ECO:0000256" key="1">
    <source>
        <dbReference type="ARBA" id="ARBA00005165"/>
    </source>
</evidence>
<evidence type="ECO:0000259" key="12">
    <source>
        <dbReference type="Pfam" id="PF02581"/>
    </source>
</evidence>
<dbReference type="SUPFAM" id="SSF51391">
    <property type="entry name" value="Thiamin phosphate synthase"/>
    <property type="match status" value="1"/>
</dbReference>
<dbReference type="FunFam" id="3.20.20.70:FF:000096">
    <property type="entry name" value="Thiamine-phosphate synthase"/>
    <property type="match status" value="1"/>
</dbReference>
<dbReference type="PANTHER" id="PTHR20857:SF15">
    <property type="entry name" value="THIAMINE-PHOSPHATE SYNTHASE"/>
    <property type="match status" value="1"/>
</dbReference>
<dbReference type="HAMAP" id="MF_00097">
    <property type="entry name" value="TMP_synthase"/>
    <property type="match status" value="1"/>
</dbReference>
<gene>
    <name evidence="13" type="primary">thiE_1</name>
    <name evidence="9" type="synonym">thiE</name>
    <name evidence="13" type="ORF">J40TS1_41430</name>
</gene>
<feature type="binding site" evidence="9">
    <location>
        <position position="76"/>
    </location>
    <ligand>
        <name>Mg(2+)</name>
        <dbReference type="ChEBI" id="CHEBI:18420"/>
    </ligand>
</feature>
<evidence type="ECO:0000313" key="14">
    <source>
        <dbReference type="Proteomes" id="UP000683139"/>
    </source>
</evidence>
<dbReference type="CDD" id="cd00564">
    <property type="entry name" value="TMP_TenI"/>
    <property type="match status" value="1"/>
</dbReference>
<dbReference type="GO" id="GO:0004789">
    <property type="term" value="F:thiamine-phosphate diphosphorylase activity"/>
    <property type="evidence" value="ECO:0007669"/>
    <property type="project" value="UniProtKB-UniRule"/>
</dbReference>
<evidence type="ECO:0000256" key="3">
    <source>
        <dbReference type="ARBA" id="ARBA00022723"/>
    </source>
</evidence>
<dbReference type="InterPro" id="IPR013785">
    <property type="entry name" value="Aldolase_TIM"/>
</dbReference>